<reference evidence="1" key="1">
    <citation type="journal article" date="2015" name="Nature">
        <title>Complex archaea that bridge the gap between prokaryotes and eukaryotes.</title>
        <authorList>
            <person name="Spang A."/>
            <person name="Saw J.H."/>
            <person name="Jorgensen S.L."/>
            <person name="Zaremba-Niedzwiedzka K."/>
            <person name="Martijn J."/>
            <person name="Lind A.E."/>
            <person name="van Eijk R."/>
            <person name="Schleper C."/>
            <person name="Guy L."/>
            <person name="Ettema T.J."/>
        </authorList>
    </citation>
    <scope>NUCLEOTIDE SEQUENCE</scope>
</reference>
<evidence type="ECO:0000313" key="1">
    <source>
        <dbReference type="EMBL" id="KKM93050.1"/>
    </source>
</evidence>
<proteinExistence type="predicted"/>
<accession>A0A0F9NW03</accession>
<dbReference type="EMBL" id="LAZR01006317">
    <property type="protein sequence ID" value="KKM93050.1"/>
    <property type="molecule type" value="Genomic_DNA"/>
</dbReference>
<comment type="caution">
    <text evidence="1">The sequence shown here is derived from an EMBL/GenBank/DDBJ whole genome shotgun (WGS) entry which is preliminary data.</text>
</comment>
<gene>
    <name evidence="1" type="ORF">LCGC14_1212260</name>
</gene>
<organism evidence="1">
    <name type="scientific">marine sediment metagenome</name>
    <dbReference type="NCBI Taxonomy" id="412755"/>
    <lineage>
        <taxon>unclassified sequences</taxon>
        <taxon>metagenomes</taxon>
        <taxon>ecological metagenomes</taxon>
    </lineage>
</organism>
<protein>
    <submittedName>
        <fullName evidence="1">Uncharacterized protein</fullName>
    </submittedName>
</protein>
<dbReference type="AlphaFoldDB" id="A0A0F9NW03"/>
<name>A0A0F9NW03_9ZZZZ</name>
<sequence>MAKLTAPLFSFGASGALAKALVYFPWKGINAVRSYVVPANPNTAAQITQRGYMTSAVAEWHGATYIAADISAWNRLANLLSTSLSGFNRMVKEFIEEILLGNTWERIWNYRLFASTSTTLTPRVTKSAGGNSPIVRWGTSPTNMPNSATMVTTVGDGWEYEITGLTADTLYYLTFDVGASGTDWGRLGIYTARTPA</sequence>